<dbReference type="InterPro" id="IPR019546">
    <property type="entry name" value="TAT_signal_bac_arc"/>
</dbReference>
<evidence type="ECO:0000259" key="4">
    <source>
        <dbReference type="Pfam" id="PF13462"/>
    </source>
</evidence>
<evidence type="ECO:0000313" key="5">
    <source>
        <dbReference type="EMBL" id="SIR73571.1"/>
    </source>
</evidence>
<evidence type="ECO:0000256" key="2">
    <source>
        <dbReference type="ARBA" id="ARBA00022982"/>
    </source>
</evidence>
<feature type="domain" description="Thioredoxin-like fold" evidence="4">
    <location>
        <begin position="50"/>
        <end position="226"/>
    </location>
</feature>
<dbReference type="SUPFAM" id="SSF52833">
    <property type="entry name" value="Thioredoxin-like"/>
    <property type="match status" value="1"/>
</dbReference>
<dbReference type="EMBL" id="FTNO01000004">
    <property type="protein sequence ID" value="SIR73571.1"/>
    <property type="molecule type" value="Genomic_DNA"/>
</dbReference>
<dbReference type="PROSITE" id="PS51318">
    <property type="entry name" value="TAT"/>
    <property type="match status" value="1"/>
</dbReference>
<keyword evidence="2" id="KW-0249">Electron transport</keyword>
<dbReference type="Proteomes" id="UP000186914">
    <property type="component" value="Unassembled WGS sequence"/>
</dbReference>
<keyword evidence="6" id="KW-1185">Reference proteome</keyword>
<sequence>MSERNTSRRTFLKTTGVVAAVGLGSTIPASAAEISNAPVPDDTDALTYATMGTDKDNPTAKLYGNFKCPYTQEFVRGGNLEAVLNEYVASGDLNIQFRALAYQPPGTSSHGTSTHYISDSDPLISEAAMGVWDVSPGDYWQFFNYMFSDLISGNVSFSEMESRMQSTSVSDRSTIIDRASSGTYDNEVEQNRYSAGDYGVTFTPTLVLDGETIPPHHDTNELLEWIGSRISSSSTSSDTEEDTDSSDDESNSESSSDENNNDSSSDESNNDNSSVDSSDSDASEDASSSDSSSSDSSSSDSSSSDSSSSEGSESADSNSSSGSSSSSDDRSSEDQSSSSSPSEDTSASDNTSSNSETDSDSEQSADNSGSQSISIGEFCRMFLK</sequence>
<comment type="similarity">
    <text evidence="1">Belongs to the glutaredoxin family.</text>
</comment>
<evidence type="ECO:0000313" key="6">
    <source>
        <dbReference type="Proteomes" id="UP000186914"/>
    </source>
</evidence>
<dbReference type="Gene3D" id="3.40.30.10">
    <property type="entry name" value="Glutaredoxin"/>
    <property type="match status" value="1"/>
</dbReference>
<feature type="region of interest" description="Disordered" evidence="3">
    <location>
        <begin position="229"/>
        <end position="384"/>
    </location>
</feature>
<organism evidence="5 6">
    <name type="scientific">Haladaptatus litoreus</name>
    <dbReference type="NCBI Taxonomy" id="553468"/>
    <lineage>
        <taxon>Archaea</taxon>
        <taxon>Methanobacteriati</taxon>
        <taxon>Methanobacteriota</taxon>
        <taxon>Stenosarchaea group</taxon>
        <taxon>Halobacteria</taxon>
        <taxon>Halobacteriales</taxon>
        <taxon>Haladaptataceae</taxon>
        <taxon>Haladaptatus</taxon>
    </lineage>
</organism>
<dbReference type="InterPro" id="IPR036249">
    <property type="entry name" value="Thioredoxin-like_sf"/>
</dbReference>
<dbReference type="InterPro" id="IPR006311">
    <property type="entry name" value="TAT_signal"/>
</dbReference>
<feature type="compositionally biased region" description="Acidic residues" evidence="3">
    <location>
        <begin position="238"/>
        <end position="269"/>
    </location>
</feature>
<reference evidence="6" key="1">
    <citation type="submission" date="2017-01" db="EMBL/GenBank/DDBJ databases">
        <authorList>
            <person name="Varghese N."/>
            <person name="Submissions S."/>
        </authorList>
    </citation>
    <scope>NUCLEOTIDE SEQUENCE [LARGE SCALE GENOMIC DNA]</scope>
    <source>
        <strain evidence="6">CGMCC 1.7737</strain>
    </source>
</reference>
<gene>
    <name evidence="5" type="ORF">SAMN05421858_3514</name>
</gene>
<protein>
    <submittedName>
        <fullName evidence="5">Tat (Twin-arginine translocation) pathway signal sequence</fullName>
    </submittedName>
</protein>
<dbReference type="AlphaFoldDB" id="A0A1N7DCP4"/>
<dbReference type="Pfam" id="PF10518">
    <property type="entry name" value="TAT_signal"/>
    <property type="match status" value="1"/>
</dbReference>
<dbReference type="InterPro" id="IPR012336">
    <property type="entry name" value="Thioredoxin-like_fold"/>
</dbReference>
<dbReference type="Pfam" id="PF13462">
    <property type="entry name" value="Thioredoxin_4"/>
    <property type="match status" value="1"/>
</dbReference>
<feature type="compositionally biased region" description="Low complexity" evidence="3">
    <location>
        <begin position="334"/>
        <end position="356"/>
    </location>
</feature>
<accession>A0A1N7DCP4</accession>
<feature type="compositionally biased region" description="Polar residues" evidence="3">
    <location>
        <begin position="365"/>
        <end position="374"/>
    </location>
</feature>
<dbReference type="RefSeq" id="WP_084186349.1">
    <property type="nucleotide sequence ID" value="NZ_FTNO01000004.1"/>
</dbReference>
<dbReference type="NCBIfam" id="TIGR01409">
    <property type="entry name" value="TAT_signal_seq"/>
    <property type="match status" value="1"/>
</dbReference>
<dbReference type="OrthoDB" id="15256at2157"/>
<keyword evidence="2" id="KW-0813">Transport</keyword>
<evidence type="ECO:0000256" key="1">
    <source>
        <dbReference type="ARBA" id="ARBA00007787"/>
    </source>
</evidence>
<proteinExistence type="inferred from homology"/>
<name>A0A1N7DCP4_9EURY</name>
<evidence type="ECO:0000256" key="3">
    <source>
        <dbReference type="SAM" id="MobiDB-lite"/>
    </source>
</evidence>
<feature type="compositionally biased region" description="Low complexity" evidence="3">
    <location>
        <begin position="285"/>
        <end position="326"/>
    </location>
</feature>